<accession>A0A1V2DWK2</accession>
<keyword evidence="2" id="KW-1185">Reference proteome</keyword>
<dbReference type="AlphaFoldDB" id="A0A1V2DWK2"/>
<dbReference type="OrthoDB" id="6363647at2"/>
<comment type="caution">
    <text evidence="1">The sequence shown here is derived from an EMBL/GenBank/DDBJ whole genome shotgun (WGS) entry which is preliminary data.</text>
</comment>
<protein>
    <recommendedName>
        <fullName evidence="3">RES domain-containing protein</fullName>
    </recommendedName>
</protein>
<sequence length="199" mass="22451">MSVIGAKTFFFYEGDSQPRLHTLCEPDYFQLPGFRFPSNGVTLLYGHKGPGSLIGAAVRQSAHSGQGVCFADIKVEIGDWDANKQRLDNFASCRFLNLPQRANREVLDDINQHWNRWLDAEGAPHEDFPRKPSLRMDLLDRLATLPPYNELHAIAYDVGTRFGVAKFVTVYNMAAILTDEVMVIPPGTQLQFRLPRDRG</sequence>
<evidence type="ECO:0000313" key="2">
    <source>
        <dbReference type="Proteomes" id="UP000189339"/>
    </source>
</evidence>
<reference evidence="1 2" key="1">
    <citation type="submission" date="2016-12" db="EMBL/GenBank/DDBJ databases">
        <title>Marinobacter lutaoensis whole genome sequencing.</title>
        <authorList>
            <person name="Verma A."/>
            <person name="Krishnamurthi S."/>
        </authorList>
    </citation>
    <scope>NUCLEOTIDE SEQUENCE [LARGE SCALE GENOMIC DNA]</scope>
    <source>
        <strain evidence="1 2">T5054</strain>
    </source>
</reference>
<dbReference type="RefSeq" id="WP_076722527.1">
    <property type="nucleotide sequence ID" value="NZ_MSCW01000001.1"/>
</dbReference>
<proteinExistence type="predicted"/>
<dbReference type="STRING" id="135739.BTO32_00695"/>
<gene>
    <name evidence="1" type="ORF">BTO32_00695</name>
</gene>
<name>A0A1V2DWK2_9GAMM</name>
<organism evidence="1 2">
    <name type="scientific">Marinobacter lutaoensis</name>
    <dbReference type="NCBI Taxonomy" id="135739"/>
    <lineage>
        <taxon>Bacteria</taxon>
        <taxon>Pseudomonadati</taxon>
        <taxon>Pseudomonadota</taxon>
        <taxon>Gammaproteobacteria</taxon>
        <taxon>Pseudomonadales</taxon>
        <taxon>Marinobacteraceae</taxon>
        <taxon>Marinobacter</taxon>
    </lineage>
</organism>
<evidence type="ECO:0008006" key="3">
    <source>
        <dbReference type="Google" id="ProtNLM"/>
    </source>
</evidence>
<dbReference type="Proteomes" id="UP000189339">
    <property type="component" value="Unassembled WGS sequence"/>
</dbReference>
<evidence type="ECO:0000313" key="1">
    <source>
        <dbReference type="EMBL" id="ONF45032.1"/>
    </source>
</evidence>
<dbReference type="EMBL" id="MSCW01000001">
    <property type="protein sequence ID" value="ONF45032.1"/>
    <property type="molecule type" value="Genomic_DNA"/>
</dbReference>